<evidence type="ECO:0000313" key="3">
    <source>
        <dbReference type="Proteomes" id="UP001371218"/>
    </source>
</evidence>
<comment type="caution">
    <text evidence="2">The sequence shown here is derived from an EMBL/GenBank/DDBJ whole genome shotgun (WGS) entry which is preliminary data.</text>
</comment>
<evidence type="ECO:0008006" key="4">
    <source>
        <dbReference type="Google" id="ProtNLM"/>
    </source>
</evidence>
<feature type="signal peptide" evidence="1">
    <location>
        <begin position="1"/>
        <end position="24"/>
    </location>
</feature>
<evidence type="ECO:0000256" key="1">
    <source>
        <dbReference type="SAM" id="SignalP"/>
    </source>
</evidence>
<accession>A0ABU9BKS0</accession>
<protein>
    <recommendedName>
        <fullName evidence="4">Secreted protein</fullName>
    </recommendedName>
</protein>
<feature type="chain" id="PRO_5046395213" description="Secreted protein" evidence="1">
    <location>
        <begin position="25"/>
        <end position="114"/>
    </location>
</feature>
<name>A0ABU9BKS0_9BURK</name>
<keyword evidence="1" id="KW-0732">Signal</keyword>
<dbReference type="EMBL" id="JBBUTG010000001">
    <property type="protein sequence ID" value="MEK8029669.1"/>
    <property type="molecule type" value="Genomic_DNA"/>
</dbReference>
<reference evidence="2 3" key="1">
    <citation type="submission" date="2024-04" db="EMBL/GenBank/DDBJ databases">
        <title>Novel species of the genus Ideonella isolated from streams.</title>
        <authorList>
            <person name="Lu H."/>
        </authorList>
    </citation>
    <scope>NUCLEOTIDE SEQUENCE [LARGE SCALE GENOMIC DNA]</scope>
    <source>
        <strain evidence="2 3">DXS29W</strain>
    </source>
</reference>
<organism evidence="2 3">
    <name type="scientific">Ideonella lacteola</name>
    <dbReference type="NCBI Taxonomy" id="2984193"/>
    <lineage>
        <taxon>Bacteria</taxon>
        <taxon>Pseudomonadati</taxon>
        <taxon>Pseudomonadota</taxon>
        <taxon>Betaproteobacteria</taxon>
        <taxon>Burkholderiales</taxon>
        <taxon>Sphaerotilaceae</taxon>
        <taxon>Ideonella</taxon>
    </lineage>
</organism>
<keyword evidence="3" id="KW-1185">Reference proteome</keyword>
<proteinExistence type="predicted"/>
<dbReference type="RefSeq" id="WP_341424003.1">
    <property type="nucleotide sequence ID" value="NZ_JBBUTG010000001.1"/>
</dbReference>
<gene>
    <name evidence="2" type="ORF">AACH06_02455</name>
</gene>
<sequence length="114" mass="12605">MKPPRILPTLVLALMAAAQGSARAEGPSTDEYVAFQDFTIRHCAQHDPERSKEYEKLRNPPYACAPEDRAIAEKARQSTDYASMTQKLTERFSTLSASQRIEVCRSTLAAKCGG</sequence>
<evidence type="ECO:0000313" key="2">
    <source>
        <dbReference type="EMBL" id="MEK8029669.1"/>
    </source>
</evidence>
<dbReference type="Proteomes" id="UP001371218">
    <property type="component" value="Unassembled WGS sequence"/>
</dbReference>